<dbReference type="PROSITE" id="PS00061">
    <property type="entry name" value="ADH_SHORT"/>
    <property type="match status" value="1"/>
</dbReference>
<dbReference type="EMBL" id="JARJCN010000055">
    <property type="protein sequence ID" value="KAJ7080361.1"/>
    <property type="molecule type" value="Genomic_DNA"/>
</dbReference>
<evidence type="ECO:0000256" key="2">
    <source>
        <dbReference type="ARBA" id="ARBA00022857"/>
    </source>
</evidence>
<accession>A0AAD6TW33</accession>
<dbReference type="InterPro" id="IPR036291">
    <property type="entry name" value="NAD(P)-bd_dom_sf"/>
</dbReference>
<gene>
    <name evidence="4" type="ORF">B0H15DRAFT_804075</name>
</gene>
<dbReference type="FunFam" id="3.40.50.720:FF:000084">
    <property type="entry name" value="Short-chain dehydrogenase reductase"/>
    <property type="match status" value="1"/>
</dbReference>
<evidence type="ECO:0008006" key="6">
    <source>
        <dbReference type="Google" id="ProtNLM"/>
    </source>
</evidence>
<dbReference type="Pfam" id="PF00106">
    <property type="entry name" value="adh_short"/>
    <property type="match status" value="1"/>
</dbReference>
<organism evidence="4 5">
    <name type="scientific">Mycena belliarum</name>
    <dbReference type="NCBI Taxonomy" id="1033014"/>
    <lineage>
        <taxon>Eukaryota</taxon>
        <taxon>Fungi</taxon>
        <taxon>Dikarya</taxon>
        <taxon>Basidiomycota</taxon>
        <taxon>Agaricomycotina</taxon>
        <taxon>Agaricomycetes</taxon>
        <taxon>Agaricomycetidae</taxon>
        <taxon>Agaricales</taxon>
        <taxon>Marasmiineae</taxon>
        <taxon>Mycenaceae</taxon>
        <taxon>Mycena</taxon>
    </lineage>
</organism>
<dbReference type="GO" id="GO:0016616">
    <property type="term" value="F:oxidoreductase activity, acting on the CH-OH group of donors, NAD or NADP as acceptor"/>
    <property type="evidence" value="ECO:0007669"/>
    <property type="project" value="TreeGrafter"/>
</dbReference>
<dbReference type="PRINTS" id="PR00081">
    <property type="entry name" value="GDHRDH"/>
</dbReference>
<evidence type="ECO:0000313" key="4">
    <source>
        <dbReference type="EMBL" id="KAJ7080361.1"/>
    </source>
</evidence>
<evidence type="ECO:0000313" key="5">
    <source>
        <dbReference type="Proteomes" id="UP001222325"/>
    </source>
</evidence>
<dbReference type="Pfam" id="PF13561">
    <property type="entry name" value="adh_short_C2"/>
    <property type="match status" value="1"/>
</dbReference>
<dbReference type="SUPFAM" id="SSF51735">
    <property type="entry name" value="NAD(P)-binding Rossmann-fold domains"/>
    <property type="match status" value="1"/>
</dbReference>
<keyword evidence="5" id="KW-1185">Reference proteome</keyword>
<dbReference type="PANTHER" id="PTHR42760:SF121">
    <property type="entry name" value="3-OXOACYL-(ACYL-CARRIER-PROTEIN) REDUCTASE"/>
    <property type="match status" value="1"/>
</dbReference>
<proteinExistence type="inferred from homology"/>
<comment type="similarity">
    <text evidence="1 3">Belongs to the short-chain dehydrogenases/reductases (SDR) family.</text>
</comment>
<comment type="caution">
    <text evidence="4">The sequence shown here is derived from an EMBL/GenBank/DDBJ whole genome shotgun (WGS) entry which is preliminary data.</text>
</comment>
<dbReference type="Proteomes" id="UP001222325">
    <property type="component" value="Unassembled WGS sequence"/>
</dbReference>
<sequence length="287" mass="29733">MSLNPPTSTTRVALVTGAANGIGRTIALRLAADGLDIALNDLPTHLPALGALVAEIEGAGQRAVAVTGDVAQEADVRAMVEEAVSKLGRLDVMVANAGIPGGGSVMDADIAKWEKCWEVNIRGVLLCYKYAARQMVAQGEGGRIIGASSLCGQRGFARLGAYCISKAAVRSLTQTAALELREHGITVNAYAPGVIDTPMTRMPATAGLDRTHSAGIEAKQVRCFHGQCLAKFGLGLTKGGPQLLKLPADVRTGEPADVAALVAFLASRDANFMTGQTVSVDDGVHFS</sequence>
<dbReference type="GO" id="GO:0048038">
    <property type="term" value="F:quinone binding"/>
    <property type="evidence" value="ECO:0007669"/>
    <property type="project" value="TreeGrafter"/>
</dbReference>
<dbReference type="PRINTS" id="PR00080">
    <property type="entry name" value="SDRFAMILY"/>
</dbReference>
<evidence type="ECO:0000256" key="1">
    <source>
        <dbReference type="ARBA" id="ARBA00006484"/>
    </source>
</evidence>
<dbReference type="PANTHER" id="PTHR42760">
    <property type="entry name" value="SHORT-CHAIN DEHYDROGENASES/REDUCTASES FAMILY MEMBER"/>
    <property type="match status" value="1"/>
</dbReference>
<dbReference type="InterPro" id="IPR002347">
    <property type="entry name" value="SDR_fam"/>
</dbReference>
<name>A0AAD6TW33_9AGAR</name>
<dbReference type="GO" id="GO:0006633">
    <property type="term" value="P:fatty acid biosynthetic process"/>
    <property type="evidence" value="ECO:0007669"/>
    <property type="project" value="TreeGrafter"/>
</dbReference>
<protein>
    <recommendedName>
        <fullName evidence="6">NAD(P)-binding protein</fullName>
    </recommendedName>
</protein>
<evidence type="ECO:0000256" key="3">
    <source>
        <dbReference type="RuleBase" id="RU000363"/>
    </source>
</evidence>
<reference evidence="4" key="1">
    <citation type="submission" date="2023-03" db="EMBL/GenBank/DDBJ databases">
        <title>Massive genome expansion in bonnet fungi (Mycena s.s.) driven by repeated elements and novel gene families across ecological guilds.</title>
        <authorList>
            <consortium name="Lawrence Berkeley National Laboratory"/>
            <person name="Harder C.B."/>
            <person name="Miyauchi S."/>
            <person name="Viragh M."/>
            <person name="Kuo A."/>
            <person name="Thoen E."/>
            <person name="Andreopoulos B."/>
            <person name="Lu D."/>
            <person name="Skrede I."/>
            <person name="Drula E."/>
            <person name="Henrissat B."/>
            <person name="Morin E."/>
            <person name="Kohler A."/>
            <person name="Barry K."/>
            <person name="LaButti K."/>
            <person name="Morin E."/>
            <person name="Salamov A."/>
            <person name="Lipzen A."/>
            <person name="Mereny Z."/>
            <person name="Hegedus B."/>
            <person name="Baldrian P."/>
            <person name="Stursova M."/>
            <person name="Weitz H."/>
            <person name="Taylor A."/>
            <person name="Grigoriev I.V."/>
            <person name="Nagy L.G."/>
            <person name="Martin F."/>
            <person name="Kauserud H."/>
        </authorList>
    </citation>
    <scope>NUCLEOTIDE SEQUENCE</scope>
    <source>
        <strain evidence="4">CBHHK173m</strain>
    </source>
</reference>
<keyword evidence="2" id="KW-0521">NADP</keyword>
<dbReference type="InterPro" id="IPR020904">
    <property type="entry name" value="Sc_DH/Rdtase_CS"/>
</dbReference>
<dbReference type="Gene3D" id="3.40.50.720">
    <property type="entry name" value="NAD(P)-binding Rossmann-like Domain"/>
    <property type="match status" value="1"/>
</dbReference>
<dbReference type="AlphaFoldDB" id="A0AAD6TW33"/>